<sequence>MGNFCCCKVSENEEDPQDAEAETQHLLHRESLSYSSTQPAEILPPSPKDNLSQMPDDMTTIMSDIIKGVENQVVDAGATDVNILEQHDYAARVVYYAEQLCDRIPLPTSAQNLPRAVGNPASILAAPSVTFADIQKVKEVAKHNAKLISEMCPQQKEDLIVQFDST</sequence>
<protein>
    <submittedName>
        <fullName evidence="4">Ragulator complex protein LAMTOR1</fullName>
    </submittedName>
</protein>
<dbReference type="GO" id="GO:0060090">
    <property type="term" value="F:molecular adaptor activity"/>
    <property type="evidence" value="ECO:0007669"/>
    <property type="project" value="TreeGrafter"/>
</dbReference>
<accession>A0A0X3P5S3</accession>
<dbReference type="GO" id="GO:0043410">
    <property type="term" value="P:positive regulation of MAPK cascade"/>
    <property type="evidence" value="ECO:0007669"/>
    <property type="project" value="TreeGrafter"/>
</dbReference>
<dbReference type="PANTHER" id="PTHR13401:SF2">
    <property type="entry name" value="RAGULATOR COMPLEX PROTEIN LAMTOR1"/>
    <property type="match status" value="1"/>
</dbReference>
<dbReference type="AlphaFoldDB" id="A0A0X3P5S3"/>
<dbReference type="EMBL" id="GEEE01016455">
    <property type="protein sequence ID" value="JAP46770.1"/>
    <property type="molecule type" value="Transcribed_RNA"/>
</dbReference>
<keyword evidence="2" id="KW-0449">Lipoprotein</keyword>
<dbReference type="GO" id="GO:0001919">
    <property type="term" value="P:regulation of receptor recycling"/>
    <property type="evidence" value="ECO:0007669"/>
    <property type="project" value="TreeGrafter"/>
</dbReference>
<organism evidence="4">
    <name type="scientific">Schistocephalus solidus</name>
    <name type="common">Tapeworm</name>
    <dbReference type="NCBI Taxonomy" id="70667"/>
    <lineage>
        <taxon>Eukaryota</taxon>
        <taxon>Metazoa</taxon>
        <taxon>Spiralia</taxon>
        <taxon>Lophotrochozoa</taxon>
        <taxon>Platyhelminthes</taxon>
        <taxon>Cestoda</taxon>
        <taxon>Eucestoda</taxon>
        <taxon>Diphyllobothriidea</taxon>
        <taxon>Diphyllobothriidae</taxon>
        <taxon>Schistocephalus</taxon>
    </lineage>
</organism>
<dbReference type="PANTHER" id="PTHR13401">
    <property type="entry name" value="RAGULATOR COMPLEX PROTEIN LAMTOR1"/>
    <property type="match status" value="1"/>
</dbReference>
<dbReference type="GO" id="GO:0005085">
    <property type="term" value="F:guanyl-nucleotide exchange factor activity"/>
    <property type="evidence" value="ECO:0007669"/>
    <property type="project" value="TreeGrafter"/>
</dbReference>
<evidence type="ECO:0000256" key="1">
    <source>
        <dbReference type="ARBA" id="ARBA00022707"/>
    </source>
</evidence>
<proteinExistence type="predicted"/>
<reference evidence="4" key="1">
    <citation type="submission" date="2016-01" db="EMBL/GenBank/DDBJ databases">
        <title>Reference transcriptome for the parasite Schistocephalus solidus: insights into the molecular evolution of parasitism.</title>
        <authorList>
            <person name="Hebert F.O."/>
            <person name="Grambauer S."/>
            <person name="Barber I."/>
            <person name="Landry C.R."/>
            <person name="Aubin-Horth N."/>
        </authorList>
    </citation>
    <scope>NUCLEOTIDE SEQUENCE</scope>
</reference>
<evidence type="ECO:0000256" key="2">
    <source>
        <dbReference type="ARBA" id="ARBA00023288"/>
    </source>
</evidence>
<keyword evidence="1" id="KW-0519">Myristate</keyword>
<gene>
    <name evidence="4" type="primary">LTOR1</name>
    <name evidence="4" type="ORF">TR141089</name>
</gene>
<dbReference type="GO" id="GO:0071986">
    <property type="term" value="C:Ragulator complex"/>
    <property type="evidence" value="ECO:0007669"/>
    <property type="project" value="TreeGrafter"/>
</dbReference>
<feature type="region of interest" description="Disordered" evidence="3">
    <location>
        <begin position="33"/>
        <end position="53"/>
    </location>
</feature>
<evidence type="ECO:0000256" key="3">
    <source>
        <dbReference type="SAM" id="MobiDB-lite"/>
    </source>
</evidence>
<dbReference type="GO" id="GO:0005765">
    <property type="term" value="C:lysosomal membrane"/>
    <property type="evidence" value="ECO:0007669"/>
    <property type="project" value="TreeGrafter"/>
</dbReference>
<dbReference type="GO" id="GO:0071230">
    <property type="term" value="P:cellular response to amino acid stimulus"/>
    <property type="evidence" value="ECO:0007669"/>
    <property type="project" value="TreeGrafter"/>
</dbReference>
<name>A0A0X3P5S3_SCHSO</name>
<evidence type="ECO:0000313" key="4">
    <source>
        <dbReference type="EMBL" id="JAP46770.1"/>
    </source>
</evidence>